<dbReference type="Gene3D" id="1.20.1250.20">
    <property type="entry name" value="MFS general substrate transporter like domains"/>
    <property type="match status" value="1"/>
</dbReference>
<feature type="non-terminal residue" evidence="1">
    <location>
        <position position="1"/>
    </location>
</feature>
<protein>
    <submittedName>
        <fullName evidence="1">Uncharacterized protein</fullName>
    </submittedName>
</protein>
<name>A0A7R8ZXW0_9CRUS</name>
<dbReference type="AlphaFoldDB" id="A0A7R8ZXW0"/>
<reference evidence="1" key="1">
    <citation type="submission" date="2020-11" db="EMBL/GenBank/DDBJ databases">
        <authorList>
            <person name="Tran Van P."/>
        </authorList>
    </citation>
    <scope>NUCLEOTIDE SEQUENCE</scope>
</reference>
<gene>
    <name evidence="1" type="ORF">CTOB1V02_LOCUS13832</name>
</gene>
<dbReference type="EMBL" id="OB676095">
    <property type="protein sequence ID" value="CAD7236017.1"/>
    <property type="molecule type" value="Genomic_DNA"/>
</dbReference>
<dbReference type="InterPro" id="IPR036259">
    <property type="entry name" value="MFS_trans_sf"/>
</dbReference>
<feature type="non-terminal residue" evidence="1">
    <location>
        <position position="68"/>
    </location>
</feature>
<organism evidence="1">
    <name type="scientific">Cyprideis torosa</name>
    <dbReference type="NCBI Taxonomy" id="163714"/>
    <lineage>
        <taxon>Eukaryota</taxon>
        <taxon>Metazoa</taxon>
        <taxon>Ecdysozoa</taxon>
        <taxon>Arthropoda</taxon>
        <taxon>Crustacea</taxon>
        <taxon>Oligostraca</taxon>
        <taxon>Ostracoda</taxon>
        <taxon>Podocopa</taxon>
        <taxon>Podocopida</taxon>
        <taxon>Cytherocopina</taxon>
        <taxon>Cytheroidea</taxon>
        <taxon>Cytherideidae</taxon>
        <taxon>Cyprideis</taxon>
    </lineage>
</organism>
<accession>A0A7R8ZXW0</accession>
<proteinExistence type="predicted"/>
<sequence length="68" mass="6906">QILAAVLLSCSGLLYGMTCTYTAVAAPSWALDPFAPFNMTSHDVGLHASCVNLGALVGSLTGGILVSH</sequence>
<evidence type="ECO:0000313" key="1">
    <source>
        <dbReference type="EMBL" id="CAD7236017.1"/>
    </source>
</evidence>